<dbReference type="RefSeq" id="WP_136547953.1">
    <property type="nucleotide sequence ID" value="NZ_CP031093.1"/>
</dbReference>
<proteinExistence type="predicted"/>
<sequence>MSSGEGPASPCVSVCALDENDLCIGCLRTGDEISRWGGMTVGEKKRVMDNVARREGASALCINAGKQ</sequence>
<evidence type="ECO:0000313" key="1">
    <source>
        <dbReference type="EMBL" id="QCF25556.1"/>
    </source>
</evidence>
<name>A0A4P7XF78_9ALTE</name>
<dbReference type="PANTHER" id="PTHR35175:SF2">
    <property type="entry name" value="DUF1289 DOMAIN-CONTAINING PROTEIN"/>
    <property type="match status" value="1"/>
</dbReference>
<organism evidence="1 2">
    <name type="scientific">Hydrocarboniclastica marina</name>
    <dbReference type="NCBI Taxonomy" id="2259620"/>
    <lineage>
        <taxon>Bacteria</taxon>
        <taxon>Pseudomonadati</taxon>
        <taxon>Pseudomonadota</taxon>
        <taxon>Gammaproteobacteria</taxon>
        <taxon>Alteromonadales</taxon>
        <taxon>Alteromonadaceae</taxon>
        <taxon>Hydrocarboniclastica</taxon>
    </lineage>
</organism>
<dbReference type="KEGG" id="hmi:soil367_06235"/>
<reference evidence="1 2" key="1">
    <citation type="submission" date="2018-07" db="EMBL/GenBank/DDBJ databases">
        <title>Marsedoiliclastica nanhaica gen. nov. sp. nov., a novel marine hydrocarbonoclastic bacterium isolated from an in-situ enriched hydrocarbon-degrading consortium in deep-sea sediment.</title>
        <authorList>
            <person name="Dong C."/>
            <person name="Ma T."/>
            <person name="Liu R."/>
            <person name="Shao Z."/>
        </authorList>
    </citation>
    <scope>NUCLEOTIDE SEQUENCE [LARGE SCALE GENOMIC DNA]</scope>
    <source>
        <strain evidence="2">soil36-7</strain>
    </source>
</reference>
<dbReference type="Pfam" id="PF06945">
    <property type="entry name" value="DUF1289"/>
    <property type="match status" value="1"/>
</dbReference>
<accession>A0A4P7XF78</accession>
<dbReference type="AlphaFoldDB" id="A0A4P7XF78"/>
<dbReference type="Proteomes" id="UP000298049">
    <property type="component" value="Chromosome"/>
</dbReference>
<gene>
    <name evidence="1" type="ORF">soil367_06235</name>
</gene>
<evidence type="ECO:0000313" key="2">
    <source>
        <dbReference type="Proteomes" id="UP000298049"/>
    </source>
</evidence>
<keyword evidence="2" id="KW-1185">Reference proteome</keyword>
<dbReference type="InterPro" id="IPR010710">
    <property type="entry name" value="DUF1289"/>
</dbReference>
<dbReference type="PANTHER" id="PTHR35175">
    <property type="entry name" value="DUF1289 DOMAIN-CONTAINING PROTEIN"/>
    <property type="match status" value="1"/>
</dbReference>
<dbReference type="OrthoDB" id="9811423at2"/>
<dbReference type="EMBL" id="CP031093">
    <property type="protein sequence ID" value="QCF25556.1"/>
    <property type="molecule type" value="Genomic_DNA"/>
</dbReference>
<protein>
    <submittedName>
        <fullName evidence="1">DUF1289 domain-containing protein</fullName>
    </submittedName>
</protein>